<gene>
    <name evidence="1" type="ORF">ATPR_3061</name>
</gene>
<accession>F7VI62</accession>
<reference evidence="1 2" key="1">
    <citation type="journal article" date="2011" name="Biochem. Biophys. Res. Commun.">
        <title>Increased number of Arginine-based salt bridges contributes to the thermotolerance of thermotolerant acetic acid bacteria, Acetobacter tropicalis SKU1100.</title>
        <authorList>
            <person name="Matsutani M."/>
            <person name="Hirakawa H."/>
            <person name="Nishikura M."/>
            <person name="Soemphol W."/>
            <person name="Ali I.A.I."/>
            <person name="Yakushi T."/>
            <person name="Matsushita K."/>
        </authorList>
    </citation>
    <scope>NUCLEOTIDE SEQUENCE [LARGE SCALE GENOMIC DNA]</scope>
    <source>
        <strain evidence="1 2">NBRC 101654</strain>
    </source>
</reference>
<proteinExistence type="predicted"/>
<dbReference type="AlphaFoldDB" id="F7VI62"/>
<sequence>MGDTAIGRAPKNGLCLCDALMAQSLRKYFMPDAQTSVEIHTKTSRF</sequence>
<protein>
    <submittedName>
        <fullName evidence="1">Uncharacterized protein</fullName>
    </submittedName>
</protein>
<comment type="caution">
    <text evidence="1">The sequence shown here is derived from an EMBL/GenBank/DDBJ whole genome shotgun (WGS) entry which is preliminary data.</text>
</comment>
<organism evidence="1 2">
    <name type="scientific">Acetobacter tropicalis NBRC 101654</name>
    <dbReference type="NCBI Taxonomy" id="749388"/>
    <lineage>
        <taxon>Bacteria</taxon>
        <taxon>Pseudomonadati</taxon>
        <taxon>Pseudomonadota</taxon>
        <taxon>Alphaproteobacteria</taxon>
        <taxon>Acetobacterales</taxon>
        <taxon>Acetobacteraceae</taxon>
        <taxon>Acetobacter</taxon>
    </lineage>
</organism>
<evidence type="ECO:0000313" key="1">
    <source>
        <dbReference type="EMBL" id="GAA10057.1"/>
    </source>
</evidence>
<dbReference type="Proteomes" id="UP000004319">
    <property type="component" value="Unassembled WGS sequence"/>
</dbReference>
<dbReference type="EMBL" id="BABS01000159">
    <property type="protein sequence ID" value="GAA10057.1"/>
    <property type="molecule type" value="Genomic_DNA"/>
</dbReference>
<name>F7VI62_9PROT</name>
<evidence type="ECO:0000313" key="2">
    <source>
        <dbReference type="Proteomes" id="UP000004319"/>
    </source>
</evidence>